<dbReference type="Gene3D" id="3.20.20.80">
    <property type="entry name" value="Glycosidases"/>
    <property type="match status" value="1"/>
</dbReference>
<dbReference type="SUPFAM" id="SSF54556">
    <property type="entry name" value="Chitinase insertion domain"/>
    <property type="match status" value="1"/>
</dbReference>
<name>E9G990_DAPPU</name>
<dbReference type="SMART" id="SM00636">
    <property type="entry name" value="Glyco_18"/>
    <property type="match status" value="1"/>
</dbReference>
<dbReference type="GO" id="GO:0005576">
    <property type="term" value="C:extracellular region"/>
    <property type="evidence" value="ECO:0000318"/>
    <property type="project" value="GO_Central"/>
</dbReference>
<dbReference type="PROSITE" id="PS01095">
    <property type="entry name" value="GH18_1"/>
    <property type="match status" value="1"/>
</dbReference>
<dbReference type="InterPro" id="IPR017853">
    <property type="entry name" value="GH"/>
</dbReference>
<evidence type="ECO:0000259" key="6">
    <source>
        <dbReference type="PROSITE" id="PS51910"/>
    </source>
</evidence>
<dbReference type="OMA" id="MNSSFCV"/>
<dbReference type="GO" id="GO:0006032">
    <property type="term" value="P:chitin catabolic process"/>
    <property type="evidence" value="ECO:0000318"/>
    <property type="project" value="GO_Central"/>
</dbReference>
<reference evidence="7 8" key="1">
    <citation type="journal article" date="2011" name="Science">
        <title>The ecoresponsive genome of Daphnia pulex.</title>
        <authorList>
            <person name="Colbourne J.K."/>
            <person name="Pfrender M.E."/>
            <person name="Gilbert D."/>
            <person name="Thomas W.K."/>
            <person name="Tucker A."/>
            <person name="Oakley T.H."/>
            <person name="Tokishita S."/>
            <person name="Aerts A."/>
            <person name="Arnold G.J."/>
            <person name="Basu M.K."/>
            <person name="Bauer D.J."/>
            <person name="Caceres C.E."/>
            <person name="Carmel L."/>
            <person name="Casola C."/>
            <person name="Choi J.H."/>
            <person name="Detter J.C."/>
            <person name="Dong Q."/>
            <person name="Dusheyko S."/>
            <person name="Eads B.D."/>
            <person name="Frohlich T."/>
            <person name="Geiler-Samerotte K.A."/>
            <person name="Gerlach D."/>
            <person name="Hatcher P."/>
            <person name="Jogdeo S."/>
            <person name="Krijgsveld J."/>
            <person name="Kriventseva E.V."/>
            <person name="Kultz D."/>
            <person name="Laforsch C."/>
            <person name="Lindquist E."/>
            <person name="Lopez J."/>
            <person name="Manak J.R."/>
            <person name="Muller J."/>
            <person name="Pangilinan J."/>
            <person name="Patwardhan R.P."/>
            <person name="Pitluck S."/>
            <person name="Pritham E.J."/>
            <person name="Rechtsteiner A."/>
            <person name="Rho M."/>
            <person name="Rogozin I.B."/>
            <person name="Sakarya O."/>
            <person name="Salamov A."/>
            <person name="Schaack S."/>
            <person name="Shapiro H."/>
            <person name="Shiga Y."/>
            <person name="Skalitzky C."/>
            <person name="Smith Z."/>
            <person name="Souvorov A."/>
            <person name="Sung W."/>
            <person name="Tang Z."/>
            <person name="Tsuchiya D."/>
            <person name="Tu H."/>
            <person name="Vos H."/>
            <person name="Wang M."/>
            <person name="Wolf Y.I."/>
            <person name="Yamagata H."/>
            <person name="Yamada T."/>
            <person name="Ye Y."/>
            <person name="Shaw J.R."/>
            <person name="Andrews J."/>
            <person name="Crease T.J."/>
            <person name="Tang H."/>
            <person name="Lucas S.M."/>
            <person name="Robertson H.M."/>
            <person name="Bork P."/>
            <person name="Koonin E.V."/>
            <person name="Zdobnov E.M."/>
            <person name="Grigoriev I.V."/>
            <person name="Lynch M."/>
            <person name="Boore J.L."/>
        </authorList>
    </citation>
    <scope>NUCLEOTIDE SEQUENCE [LARGE SCALE GENOMIC DNA]</scope>
</reference>
<dbReference type="AlphaFoldDB" id="E9G990"/>
<dbReference type="Gene3D" id="3.10.50.10">
    <property type="match status" value="1"/>
</dbReference>
<dbReference type="EMBL" id="GL732535">
    <property type="protein sequence ID" value="EFX84099.1"/>
    <property type="molecule type" value="Genomic_DNA"/>
</dbReference>
<dbReference type="InterPro" id="IPR050314">
    <property type="entry name" value="Glycosyl_Hydrlase_18"/>
</dbReference>
<keyword evidence="2 3" id="KW-0326">Glycosidase</keyword>
<dbReference type="KEGG" id="dpx:DAPPUDRAFT_315267"/>
<protein>
    <recommendedName>
        <fullName evidence="6">GH18 domain-containing protein</fullName>
    </recommendedName>
</protein>
<dbReference type="SUPFAM" id="SSF51445">
    <property type="entry name" value="(Trans)glycosidases"/>
    <property type="match status" value="1"/>
</dbReference>
<dbReference type="PANTHER" id="PTHR11177">
    <property type="entry name" value="CHITINASE"/>
    <property type="match status" value="1"/>
</dbReference>
<feature type="chain" id="PRO_5003240990" description="GH18 domain-containing protein" evidence="5">
    <location>
        <begin position="21"/>
        <end position="383"/>
    </location>
</feature>
<keyword evidence="8" id="KW-1185">Reference proteome</keyword>
<dbReference type="PROSITE" id="PS51910">
    <property type="entry name" value="GH18_2"/>
    <property type="match status" value="1"/>
</dbReference>
<evidence type="ECO:0000313" key="8">
    <source>
        <dbReference type="Proteomes" id="UP000000305"/>
    </source>
</evidence>
<comment type="similarity">
    <text evidence="4">Belongs to the glycosyl hydrolase 18 family.</text>
</comment>
<dbReference type="STRING" id="6669.E9G990"/>
<dbReference type="PANTHER" id="PTHR11177:SF360">
    <property type="entry name" value="CHITINASE 4-RELATED"/>
    <property type="match status" value="1"/>
</dbReference>
<dbReference type="FunFam" id="3.10.50.10:FF:000012">
    <property type="entry name" value="Chitinase 17"/>
    <property type="match status" value="1"/>
</dbReference>
<dbReference type="GO" id="GO:0004568">
    <property type="term" value="F:chitinase activity"/>
    <property type="evidence" value="ECO:0000318"/>
    <property type="project" value="GO_Central"/>
</dbReference>
<evidence type="ECO:0000313" key="7">
    <source>
        <dbReference type="EMBL" id="EFX84099.1"/>
    </source>
</evidence>
<keyword evidence="1 3" id="KW-0378">Hydrolase</keyword>
<evidence type="ECO:0000256" key="5">
    <source>
        <dbReference type="SAM" id="SignalP"/>
    </source>
</evidence>
<sequence>MRLLLLATLFVCGVVPFASAGRFVCYFPNWAIQRQDPWQFGVDNIDTRLCTHLVYSFADLDDSTLQIKSSKPVVDIVQKGYRKFTGLKSQNPSLKTMLAFGGWGDSNINDKYSRMVSTSENIQTFVDSALRMLTDYGFDGLDVDWEFPRTEADKIGFSNLLAALKKAFAPYNYVLSAAVPALPADLGYDIPSIEASVDFINLMTYDMHGPWEPETADHHAPLRKRSWETADNNIEYSIDYWTENGLSANKINLGMPLYGHSWKLSSDVTAPPAPASGGGAPGPFTGEEGILSYFEICLAVQNEGWQVVQDPDQLNGPYALSNTDVVNWIGFDDIAMVTTKSNFILSRGLGGAMVWEISLDDFRGSCGAGVNPLLTAISRIVVA</sequence>
<dbReference type="InterPro" id="IPR011583">
    <property type="entry name" value="Chitinase_II/V-like_cat"/>
</dbReference>
<dbReference type="Proteomes" id="UP000000305">
    <property type="component" value="Unassembled WGS sequence"/>
</dbReference>
<accession>E9G990</accession>
<dbReference type="InterPro" id="IPR001223">
    <property type="entry name" value="Glyco_hydro18_cat"/>
</dbReference>
<dbReference type="PhylomeDB" id="E9G990"/>
<feature type="signal peptide" evidence="5">
    <location>
        <begin position="1"/>
        <end position="20"/>
    </location>
</feature>
<organism evidence="7 8">
    <name type="scientific">Daphnia pulex</name>
    <name type="common">Water flea</name>
    <dbReference type="NCBI Taxonomy" id="6669"/>
    <lineage>
        <taxon>Eukaryota</taxon>
        <taxon>Metazoa</taxon>
        <taxon>Ecdysozoa</taxon>
        <taxon>Arthropoda</taxon>
        <taxon>Crustacea</taxon>
        <taxon>Branchiopoda</taxon>
        <taxon>Diplostraca</taxon>
        <taxon>Cladocera</taxon>
        <taxon>Anomopoda</taxon>
        <taxon>Daphniidae</taxon>
        <taxon>Daphnia</taxon>
    </lineage>
</organism>
<dbReference type="GO" id="GO:0005975">
    <property type="term" value="P:carbohydrate metabolic process"/>
    <property type="evidence" value="ECO:0007669"/>
    <property type="project" value="InterPro"/>
</dbReference>
<gene>
    <name evidence="7" type="ORF">DAPPUDRAFT_315267</name>
</gene>
<dbReference type="eggNOG" id="KOG2806">
    <property type="taxonomic scope" value="Eukaryota"/>
</dbReference>
<keyword evidence="5" id="KW-0732">Signal</keyword>
<proteinExistence type="inferred from homology"/>
<evidence type="ECO:0000256" key="4">
    <source>
        <dbReference type="RuleBase" id="RU004453"/>
    </source>
</evidence>
<dbReference type="HOGENOM" id="CLU_002833_3_1_1"/>
<dbReference type="OrthoDB" id="73875at2759"/>
<dbReference type="InterPro" id="IPR001579">
    <property type="entry name" value="Glyco_hydro_18_chit_AS"/>
</dbReference>
<dbReference type="InterPro" id="IPR029070">
    <property type="entry name" value="Chitinase_insertion_sf"/>
</dbReference>
<evidence type="ECO:0000256" key="3">
    <source>
        <dbReference type="RuleBase" id="RU000489"/>
    </source>
</evidence>
<evidence type="ECO:0000256" key="1">
    <source>
        <dbReference type="ARBA" id="ARBA00022801"/>
    </source>
</evidence>
<dbReference type="Pfam" id="PF00704">
    <property type="entry name" value="Glyco_hydro_18"/>
    <property type="match status" value="1"/>
</dbReference>
<feature type="domain" description="GH18" evidence="6">
    <location>
        <begin position="21"/>
        <end position="383"/>
    </location>
</feature>
<dbReference type="GO" id="GO:0008061">
    <property type="term" value="F:chitin binding"/>
    <property type="evidence" value="ECO:0007669"/>
    <property type="project" value="InterPro"/>
</dbReference>
<dbReference type="InParanoid" id="E9G990"/>
<evidence type="ECO:0000256" key="2">
    <source>
        <dbReference type="ARBA" id="ARBA00023295"/>
    </source>
</evidence>